<name>A0A8T1B1H7_9STRA</name>
<dbReference type="Gene3D" id="2.60.40.640">
    <property type="match status" value="1"/>
</dbReference>
<comment type="caution">
    <text evidence="2">The sequence shown here is derived from an EMBL/GenBank/DDBJ whole genome shotgun (WGS) entry which is preliminary data.</text>
</comment>
<dbReference type="EMBL" id="RCMI01000958">
    <property type="protein sequence ID" value="KAG2893426.1"/>
    <property type="molecule type" value="Genomic_DNA"/>
</dbReference>
<organism evidence="2 3">
    <name type="scientific">Phytophthora cactorum</name>
    <dbReference type="NCBI Taxonomy" id="29920"/>
    <lineage>
        <taxon>Eukaryota</taxon>
        <taxon>Sar</taxon>
        <taxon>Stramenopiles</taxon>
        <taxon>Oomycota</taxon>
        <taxon>Peronosporomycetes</taxon>
        <taxon>Peronosporales</taxon>
        <taxon>Peronosporaceae</taxon>
        <taxon>Phytophthora</taxon>
    </lineage>
</organism>
<dbReference type="Proteomes" id="UP000774804">
    <property type="component" value="Unassembled WGS sequence"/>
</dbReference>
<evidence type="ECO:0000256" key="1">
    <source>
        <dbReference type="SAM" id="MobiDB-lite"/>
    </source>
</evidence>
<dbReference type="InterPro" id="IPR014752">
    <property type="entry name" value="Arrestin-like_C"/>
</dbReference>
<gene>
    <name evidence="2" type="ORF">PC115_g18465</name>
</gene>
<evidence type="ECO:0000313" key="2">
    <source>
        <dbReference type="EMBL" id="KAG2893426.1"/>
    </source>
</evidence>
<protein>
    <submittedName>
        <fullName evidence="2">Uncharacterized protein</fullName>
    </submittedName>
</protein>
<dbReference type="AlphaFoldDB" id="A0A8T1B1H7"/>
<feature type="region of interest" description="Disordered" evidence="1">
    <location>
        <begin position="179"/>
        <end position="202"/>
    </location>
</feature>
<sequence length="202" mass="22818">MVFGFARSCVIDSPSRLASGRDGDGNAWERSVRFAFRRKSFLASLRHKFEDHGELGKAFGFSDKGRSASQSISRPILLVGTIHVAIHDTIECDALELKVAGKEKVEFTHVRHETRDGETTVHRHQIQLGNEFFKPKLVIFATSDRNYTPGRCSYPFEYQLPAQLPGAFHINGYSQGDIENYRPRSSTSSKRHLMLMGSSRRT</sequence>
<accession>A0A8T1B1H7</accession>
<evidence type="ECO:0000313" key="3">
    <source>
        <dbReference type="Proteomes" id="UP000774804"/>
    </source>
</evidence>
<reference evidence="2" key="1">
    <citation type="submission" date="2018-10" db="EMBL/GenBank/DDBJ databases">
        <title>Effector identification in a new, highly contiguous assembly of the strawberry crown rot pathogen Phytophthora cactorum.</title>
        <authorList>
            <person name="Armitage A.D."/>
            <person name="Nellist C.F."/>
            <person name="Bates H."/>
            <person name="Vickerstaff R.J."/>
            <person name="Harrison R.J."/>
        </authorList>
    </citation>
    <scope>NUCLEOTIDE SEQUENCE</scope>
    <source>
        <strain evidence="2">4032</strain>
    </source>
</reference>
<proteinExistence type="predicted"/>